<dbReference type="NCBIfam" id="TIGR02452">
    <property type="entry name" value="TIGR02452 family protein"/>
    <property type="match status" value="1"/>
</dbReference>
<keyword evidence="3" id="KW-1185">Reference proteome</keyword>
<organism evidence="2 3">
    <name type="scientific">Antrodiella citrinella</name>
    <dbReference type="NCBI Taxonomy" id="2447956"/>
    <lineage>
        <taxon>Eukaryota</taxon>
        <taxon>Fungi</taxon>
        <taxon>Dikarya</taxon>
        <taxon>Basidiomycota</taxon>
        <taxon>Agaricomycotina</taxon>
        <taxon>Agaricomycetes</taxon>
        <taxon>Polyporales</taxon>
        <taxon>Steccherinaceae</taxon>
        <taxon>Antrodiella</taxon>
    </lineage>
</organism>
<dbReference type="InterPro" id="IPR043472">
    <property type="entry name" value="Macro_dom-like"/>
</dbReference>
<dbReference type="PANTHER" id="PTHR35596">
    <property type="entry name" value="DUF2263 DOMAIN-CONTAINING PROTEIN"/>
    <property type="match status" value="1"/>
</dbReference>
<protein>
    <recommendedName>
        <fullName evidence="1">Microbial-type PARG catalytic domain-containing protein</fullName>
    </recommendedName>
</protein>
<reference evidence="2 3" key="1">
    <citation type="submission" date="2019-02" db="EMBL/GenBank/DDBJ databases">
        <title>Genome sequencing of the rare red list fungi Antrodiella citrinella (Flaviporus citrinellus).</title>
        <authorList>
            <person name="Buettner E."/>
            <person name="Kellner H."/>
        </authorList>
    </citation>
    <scope>NUCLEOTIDE SEQUENCE [LARGE SCALE GENOMIC DNA]</scope>
    <source>
        <strain evidence="2 3">DSM 108506</strain>
    </source>
</reference>
<sequence length="228" mass="25280">MSDASRKKPRFLSSNDDQEGSIARLSSLAVNLSCPAAEEFYTEHQHFWTQDGSGFHDRSMVYSPGVVVFRTESDDPDSTESLGGSFIPPYLVDVLSVVPVNVAVVRSRYSSVSERESDQAVRRSMKERMARALRVFEERGNRHLVLGAFGCIAGGLNKLDIVADIWAELLVCGDMEGEGGSKRAARFKDSFDTVVFAVPGRSHKLFRDAFEMRLFEGDLIDTLISDSD</sequence>
<feature type="domain" description="Microbial-type PARG catalytic" evidence="1">
    <location>
        <begin position="5"/>
        <end position="70"/>
    </location>
</feature>
<dbReference type="Pfam" id="PF10021">
    <property type="entry name" value="PARG_cat_microb"/>
    <property type="match status" value="1"/>
</dbReference>
<dbReference type="Gene3D" id="3.40.220.10">
    <property type="entry name" value="Leucine Aminopeptidase, subunit E, domain 1"/>
    <property type="match status" value="1"/>
</dbReference>
<dbReference type="Proteomes" id="UP000308730">
    <property type="component" value="Unassembled WGS sequence"/>
</dbReference>
<proteinExistence type="predicted"/>
<dbReference type="InterPro" id="IPR012664">
    <property type="entry name" value="CHP02452"/>
</dbReference>
<dbReference type="AlphaFoldDB" id="A0A4S4M503"/>
<gene>
    <name evidence="2" type="ORF">EUX98_g8623</name>
</gene>
<dbReference type="PANTHER" id="PTHR35596:SF1">
    <property type="entry name" value="MICROBIAL-TYPE PARG CATALYTIC DOMAIN-CONTAINING PROTEIN"/>
    <property type="match status" value="1"/>
</dbReference>
<comment type="caution">
    <text evidence="2">The sequence shown here is derived from an EMBL/GenBank/DDBJ whole genome shotgun (WGS) entry which is preliminary data.</text>
</comment>
<evidence type="ECO:0000313" key="3">
    <source>
        <dbReference type="Proteomes" id="UP000308730"/>
    </source>
</evidence>
<dbReference type="InterPro" id="IPR019261">
    <property type="entry name" value="PARG_cat_microbial"/>
</dbReference>
<accession>A0A4S4M503</accession>
<dbReference type="EMBL" id="SGPM01000502">
    <property type="protein sequence ID" value="THH20209.1"/>
    <property type="molecule type" value="Genomic_DNA"/>
</dbReference>
<name>A0A4S4M503_9APHY</name>
<dbReference type="OrthoDB" id="9985428at2759"/>
<dbReference type="PIRSF" id="PIRSF014899">
    <property type="entry name" value="UCP014899"/>
    <property type="match status" value="1"/>
</dbReference>
<evidence type="ECO:0000313" key="2">
    <source>
        <dbReference type="EMBL" id="THH20209.1"/>
    </source>
</evidence>
<evidence type="ECO:0000259" key="1">
    <source>
        <dbReference type="Pfam" id="PF10021"/>
    </source>
</evidence>